<keyword evidence="4 7" id="KW-1133">Transmembrane helix</keyword>
<dbReference type="GO" id="GO:0022857">
    <property type="term" value="F:transmembrane transporter activity"/>
    <property type="evidence" value="ECO:0007669"/>
    <property type="project" value="TreeGrafter"/>
</dbReference>
<dbReference type="Pfam" id="PF02687">
    <property type="entry name" value="FtsX"/>
    <property type="match status" value="1"/>
</dbReference>
<dbReference type="PANTHER" id="PTHR30572">
    <property type="entry name" value="MEMBRANE COMPONENT OF TRANSPORTER-RELATED"/>
    <property type="match status" value="1"/>
</dbReference>
<dbReference type="OrthoDB" id="11469at2157"/>
<evidence type="ECO:0000259" key="9">
    <source>
        <dbReference type="Pfam" id="PF12704"/>
    </source>
</evidence>
<sequence length="415" mass="44828">MDVRESIRLAWTNLGNHKLRSTLTTIGIVVGIAGVILFITLGASLQAEIVSTFVGDNENVIQVSAQKGDNEYSALLGSSRSVYTEHDIEQVESISGVERVVPYSGMGVTRVTTADSSMATPRMAITEPSYFDLRGDSFVDGRPFRLGQREVVLSQSAVVAFGGNVSVGDQITLGQSNDEIRNATVVGIIDSSDQLSLDSNAPPAVVYAPANPYHTRRVTAPSAETQQFVYERLFIQVTTFNNINQVEDEVKTYIKQSSDARQLSESETELKIQTREDLVDQVSHVTRTFILYITAVALLSLIIGAIGIANIMLVSVTERTREIGVMRAIGASRRAVLQIFLVESISLGILGSMLGTAVGVLSARVTTELINLPFTFQLEWVFAAIGVGISIGVLAGLYPAYSAAHVDPVKALNRE</sequence>
<feature type="domain" description="ABC3 transporter permease C-terminal" evidence="8">
    <location>
        <begin position="296"/>
        <end position="408"/>
    </location>
</feature>
<evidence type="ECO:0000256" key="3">
    <source>
        <dbReference type="ARBA" id="ARBA00022692"/>
    </source>
</evidence>
<dbReference type="PANTHER" id="PTHR30572:SF4">
    <property type="entry name" value="ABC TRANSPORTER PERMEASE YTRF"/>
    <property type="match status" value="1"/>
</dbReference>
<dbReference type="InterPro" id="IPR025857">
    <property type="entry name" value="MacB_PCD"/>
</dbReference>
<dbReference type="RefSeq" id="WP_089828053.1">
    <property type="nucleotide sequence ID" value="NZ_FODV01000039.1"/>
</dbReference>
<dbReference type="AlphaFoldDB" id="A0A1H8WRI5"/>
<dbReference type="InterPro" id="IPR050250">
    <property type="entry name" value="Macrolide_Exporter_MacB"/>
</dbReference>
<dbReference type="EMBL" id="FODV01000039">
    <property type="protein sequence ID" value="SEP30290.1"/>
    <property type="molecule type" value="Genomic_DNA"/>
</dbReference>
<dbReference type="Pfam" id="PF12704">
    <property type="entry name" value="MacB_PCD"/>
    <property type="match status" value="1"/>
</dbReference>
<evidence type="ECO:0000313" key="10">
    <source>
        <dbReference type="EMBL" id="SEP30290.1"/>
    </source>
</evidence>
<gene>
    <name evidence="10" type="ORF">SAMN04487948_1393</name>
</gene>
<comment type="similarity">
    <text evidence="6">Belongs to the ABC-4 integral membrane protein family.</text>
</comment>
<evidence type="ECO:0000256" key="2">
    <source>
        <dbReference type="ARBA" id="ARBA00022475"/>
    </source>
</evidence>
<evidence type="ECO:0000256" key="5">
    <source>
        <dbReference type="ARBA" id="ARBA00023136"/>
    </source>
</evidence>
<proteinExistence type="inferred from homology"/>
<comment type="subcellular location">
    <subcellularLocation>
        <location evidence="1">Cell membrane</location>
        <topology evidence="1">Multi-pass membrane protein</topology>
    </subcellularLocation>
</comment>
<feature type="transmembrane region" description="Helical" evidence="7">
    <location>
        <begin position="21"/>
        <end position="43"/>
    </location>
</feature>
<feature type="transmembrane region" description="Helical" evidence="7">
    <location>
        <begin position="289"/>
        <end position="314"/>
    </location>
</feature>
<evidence type="ECO:0000259" key="8">
    <source>
        <dbReference type="Pfam" id="PF02687"/>
    </source>
</evidence>
<organism evidence="10 11">
    <name type="scientific">Halogranum amylolyticum</name>
    <dbReference type="NCBI Taxonomy" id="660520"/>
    <lineage>
        <taxon>Archaea</taxon>
        <taxon>Methanobacteriati</taxon>
        <taxon>Methanobacteriota</taxon>
        <taxon>Stenosarchaea group</taxon>
        <taxon>Halobacteria</taxon>
        <taxon>Halobacteriales</taxon>
        <taxon>Haloferacaceae</taxon>
    </lineage>
</organism>
<keyword evidence="2" id="KW-1003">Cell membrane</keyword>
<dbReference type="InterPro" id="IPR003838">
    <property type="entry name" value="ABC3_permease_C"/>
</dbReference>
<accession>A0A1H8WRI5</accession>
<dbReference type="GO" id="GO:0005886">
    <property type="term" value="C:plasma membrane"/>
    <property type="evidence" value="ECO:0007669"/>
    <property type="project" value="UniProtKB-SubCell"/>
</dbReference>
<feature type="domain" description="MacB-like periplasmic core" evidence="9">
    <location>
        <begin position="21"/>
        <end position="252"/>
    </location>
</feature>
<evidence type="ECO:0000256" key="4">
    <source>
        <dbReference type="ARBA" id="ARBA00022989"/>
    </source>
</evidence>
<evidence type="ECO:0000256" key="6">
    <source>
        <dbReference type="ARBA" id="ARBA00038076"/>
    </source>
</evidence>
<keyword evidence="3 7" id="KW-0812">Transmembrane</keyword>
<evidence type="ECO:0000313" key="11">
    <source>
        <dbReference type="Proteomes" id="UP000199126"/>
    </source>
</evidence>
<evidence type="ECO:0000256" key="7">
    <source>
        <dbReference type="SAM" id="Phobius"/>
    </source>
</evidence>
<keyword evidence="5 7" id="KW-0472">Membrane</keyword>
<evidence type="ECO:0000256" key="1">
    <source>
        <dbReference type="ARBA" id="ARBA00004651"/>
    </source>
</evidence>
<keyword evidence="11" id="KW-1185">Reference proteome</keyword>
<dbReference type="Proteomes" id="UP000199126">
    <property type="component" value="Unassembled WGS sequence"/>
</dbReference>
<feature type="transmembrane region" description="Helical" evidence="7">
    <location>
        <begin position="335"/>
        <end position="360"/>
    </location>
</feature>
<name>A0A1H8WRI5_9EURY</name>
<protein>
    <submittedName>
        <fullName evidence="10">Putative ABC transport system permease protein</fullName>
    </submittedName>
</protein>
<reference evidence="11" key="1">
    <citation type="submission" date="2016-10" db="EMBL/GenBank/DDBJ databases">
        <authorList>
            <person name="Varghese N."/>
            <person name="Submissions S."/>
        </authorList>
    </citation>
    <scope>NUCLEOTIDE SEQUENCE [LARGE SCALE GENOMIC DNA]</scope>
    <source>
        <strain evidence="11">CGMCC 1.10121</strain>
    </source>
</reference>
<feature type="transmembrane region" description="Helical" evidence="7">
    <location>
        <begin position="380"/>
        <end position="401"/>
    </location>
</feature>